<dbReference type="InterPro" id="IPR025668">
    <property type="entry name" value="Tnp_DDE_dom"/>
</dbReference>
<sequence length="314" mass="36651">MLELYKTDSITTIEDLKDFITVIFVIVDDIYQEVTPAYIKNRKNSKNSIMNDSEIITLSLSGELMSIDSKKAWLGYCKKNLKELFPSFCSRTRFNRTRRALYRTIELIRHSLTKFINLHYGCFRIVDSMPVYACKFGRARFHKTFTSYAPYGKCASKKETFYGFKLHSLITFDGYITDFILTSASIDDREALWELTDNAKYLTILGDKGYIGNSIRTELYSERSINLVSLKRNNNKIQLPKKLRQQIFKKRRLIETVNSQLSEQLNVPKVLAKSRLGLLARLETKILARNICCFINKFLRKSMDILKIKQLLFE</sequence>
<dbReference type="Pfam" id="PF13612">
    <property type="entry name" value="DDE_Tnp_1_3"/>
    <property type="match status" value="1"/>
</dbReference>
<dbReference type="OrthoDB" id="57240at2"/>
<protein>
    <submittedName>
        <fullName evidence="2">Transposase</fullName>
    </submittedName>
</protein>
<dbReference type="EMBL" id="CP010086">
    <property type="protein sequence ID" value="AJH01928.1"/>
    <property type="molecule type" value="Genomic_DNA"/>
</dbReference>
<dbReference type="NCBIfam" id="NF033520">
    <property type="entry name" value="transpos_IS982"/>
    <property type="match status" value="1"/>
</dbReference>
<dbReference type="RefSeq" id="WP_041900393.1">
    <property type="nucleotide sequence ID" value="NZ_CP010086.2"/>
</dbReference>
<evidence type="ECO:0000313" key="2">
    <source>
        <dbReference type="EMBL" id="AJH01928.1"/>
    </source>
</evidence>
<reference evidence="3" key="1">
    <citation type="submission" date="2014-12" db="EMBL/GenBank/DDBJ databases">
        <title>Genome sequence of Clostridium beijerinckii strain 59B.</title>
        <authorList>
            <person name="Little G.T."/>
            <person name="Minton N.P."/>
        </authorList>
    </citation>
    <scope>NUCLEOTIDE SEQUENCE [LARGE SCALE GENOMIC DNA]</scope>
    <source>
        <strain evidence="3">59B</strain>
    </source>
</reference>
<dbReference type="Proteomes" id="UP000031866">
    <property type="component" value="Chromosome"/>
</dbReference>
<feature type="domain" description="Transposase DDE" evidence="1">
    <location>
        <begin position="124"/>
        <end position="265"/>
    </location>
</feature>
<dbReference type="STRING" id="1520.LF65_05411"/>
<evidence type="ECO:0000259" key="1">
    <source>
        <dbReference type="Pfam" id="PF13612"/>
    </source>
</evidence>
<dbReference type="AlphaFoldDB" id="A0A0B5QVC3"/>
<gene>
    <name evidence="2" type="ORF">LF65_05411</name>
</gene>
<evidence type="ECO:0000313" key="3">
    <source>
        <dbReference type="Proteomes" id="UP000031866"/>
    </source>
</evidence>
<dbReference type="KEGG" id="cbei:LF65_05411"/>
<accession>A0A0B5QVC3</accession>
<proteinExistence type="predicted"/>
<name>A0A0B5QVC3_CLOBE</name>
<organism evidence="2 3">
    <name type="scientific">Clostridium beijerinckii</name>
    <name type="common">Clostridium MP</name>
    <dbReference type="NCBI Taxonomy" id="1520"/>
    <lineage>
        <taxon>Bacteria</taxon>
        <taxon>Bacillati</taxon>
        <taxon>Bacillota</taxon>
        <taxon>Clostridia</taxon>
        <taxon>Eubacteriales</taxon>
        <taxon>Clostridiaceae</taxon>
        <taxon>Clostridium</taxon>
    </lineage>
</organism>